<keyword evidence="3" id="KW-0482">Metalloprotease</keyword>
<dbReference type="GO" id="GO:0008237">
    <property type="term" value="F:metallopeptidase activity"/>
    <property type="evidence" value="ECO:0007669"/>
    <property type="project" value="UniProtKB-KW"/>
</dbReference>
<dbReference type="GO" id="GO:0080120">
    <property type="term" value="P:CAAX-box protein maturation"/>
    <property type="evidence" value="ECO:0007669"/>
    <property type="project" value="UniProtKB-ARBA"/>
</dbReference>
<dbReference type="GO" id="GO:0006508">
    <property type="term" value="P:proteolysis"/>
    <property type="evidence" value="ECO:0007669"/>
    <property type="project" value="UniProtKB-KW"/>
</dbReference>
<evidence type="ECO:0000256" key="1">
    <source>
        <dbReference type="SAM" id="Phobius"/>
    </source>
</evidence>
<keyword evidence="1" id="KW-0812">Transmembrane</keyword>
<evidence type="ECO:0000313" key="4">
    <source>
        <dbReference type="Proteomes" id="UP000245876"/>
    </source>
</evidence>
<feature type="domain" description="CAAX prenyl protease 2/Lysostaphin resistance protein A-like" evidence="2">
    <location>
        <begin position="104"/>
        <end position="199"/>
    </location>
</feature>
<evidence type="ECO:0000313" key="3">
    <source>
        <dbReference type="EMBL" id="PWG62185.1"/>
    </source>
</evidence>
<dbReference type="AlphaFoldDB" id="A0A2U2MYV0"/>
<dbReference type="Pfam" id="PF02517">
    <property type="entry name" value="Rce1-like"/>
    <property type="match status" value="1"/>
</dbReference>
<dbReference type="PANTHER" id="PTHR36435">
    <property type="entry name" value="SLR1288 PROTEIN"/>
    <property type="match status" value="1"/>
</dbReference>
<keyword evidence="3" id="KW-0645">Protease</keyword>
<feature type="transmembrane region" description="Helical" evidence="1">
    <location>
        <begin position="137"/>
        <end position="155"/>
    </location>
</feature>
<dbReference type="GO" id="GO:0004175">
    <property type="term" value="F:endopeptidase activity"/>
    <property type="evidence" value="ECO:0007669"/>
    <property type="project" value="UniProtKB-ARBA"/>
</dbReference>
<dbReference type="RefSeq" id="WP_109058131.1">
    <property type="nucleotide sequence ID" value="NZ_QFFM01000039.1"/>
</dbReference>
<dbReference type="EMBL" id="QFFM01000039">
    <property type="protein sequence ID" value="PWG62185.1"/>
    <property type="molecule type" value="Genomic_DNA"/>
</dbReference>
<feature type="transmembrane region" description="Helical" evidence="1">
    <location>
        <begin position="105"/>
        <end position="125"/>
    </location>
</feature>
<reference evidence="3 4" key="1">
    <citation type="journal article" date="2018" name="Int. J. Syst. Evol. Microbiol.">
        <title>Bifidobacterium callitrichidarum sp. nov. from the faeces of the emperor tamarin (Saguinus imperator).</title>
        <authorList>
            <person name="Modesto M."/>
            <person name="Michelini S."/>
            <person name="Sansosti M.C."/>
            <person name="De Filippo C."/>
            <person name="Cavalieri D."/>
            <person name="Qvirist L."/>
            <person name="Andlid T."/>
            <person name="Spiezio C."/>
            <person name="Sandri C."/>
            <person name="Pascarelli S."/>
            <person name="Sgorbati B."/>
            <person name="Mattarelli P."/>
        </authorList>
    </citation>
    <scope>NUCLEOTIDE SEQUENCE [LARGE SCALE GENOMIC DNA]</scope>
    <source>
        <strain evidence="3 4">TRI 5</strain>
    </source>
</reference>
<feature type="transmembrane region" description="Helical" evidence="1">
    <location>
        <begin position="36"/>
        <end position="56"/>
    </location>
</feature>
<keyword evidence="1" id="KW-1133">Transmembrane helix</keyword>
<name>A0A2U2MYV0_9BIFI</name>
<dbReference type="Proteomes" id="UP000245876">
    <property type="component" value="Unassembled WGS sequence"/>
</dbReference>
<organism evidence="3 4">
    <name type="scientific">Bifidobacterium callitrichidarum</name>
    <dbReference type="NCBI Taxonomy" id="2052941"/>
    <lineage>
        <taxon>Bacteria</taxon>
        <taxon>Bacillati</taxon>
        <taxon>Actinomycetota</taxon>
        <taxon>Actinomycetes</taxon>
        <taxon>Bifidobacteriales</taxon>
        <taxon>Bifidobacteriaceae</taxon>
        <taxon>Bifidobacterium</taxon>
    </lineage>
</organism>
<gene>
    <name evidence="3" type="ORF">DF196_12485</name>
</gene>
<sequence length="254" mass="28456">MYRLYKKNELNFSLVWIISYVVLFSLSDSLSTSLGMLKIITAPVSIIFVLLILGFIKKYSLWGKYGLCSFKGDLKQYLYFIPLVLIGSVSLWNGVAMNASITETALFIVSMVCVGFIEEIIFRGFLFKAMYRDNIKLAVFISSITFGIGHIVNLLNGEDLIPTLLQVCYATAIGFLFTIIFYKGKSLLPCIVTHEVINSLSIFSVNNSLMGTVITAVVLCVICIAYALWILRKTHRPDKDEEGAVRRKSGNKLI</sequence>
<feature type="transmembrane region" description="Helical" evidence="1">
    <location>
        <begin position="161"/>
        <end position="182"/>
    </location>
</feature>
<proteinExistence type="predicted"/>
<keyword evidence="1" id="KW-0472">Membrane</keyword>
<dbReference type="InterPro" id="IPR003675">
    <property type="entry name" value="Rce1/LyrA-like_dom"/>
</dbReference>
<dbReference type="OrthoDB" id="2222521at2"/>
<evidence type="ECO:0000259" key="2">
    <source>
        <dbReference type="Pfam" id="PF02517"/>
    </source>
</evidence>
<keyword evidence="3" id="KW-0378">Hydrolase</keyword>
<protein>
    <submittedName>
        <fullName evidence="3">CPBP family intramembrane metalloprotease</fullName>
    </submittedName>
</protein>
<accession>A0A2U2MYV0</accession>
<feature type="transmembrane region" description="Helical" evidence="1">
    <location>
        <begin position="211"/>
        <end position="231"/>
    </location>
</feature>
<dbReference type="InterPro" id="IPR052710">
    <property type="entry name" value="CAAX_protease"/>
</dbReference>
<keyword evidence="4" id="KW-1185">Reference proteome</keyword>
<feature type="transmembrane region" description="Helical" evidence="1">
    <location>
        <begin position="12"/>
        <end position="30"/>
    </location>
</feature>
<feature type="transmembrane region" description="Helical" evidence="1">
    <location>
        <begin position="77"/>
        <end position="99"/>
    </location>
</feature>
<dbReference type="PANTHER" id="PTHR36435:SF1">
    <property type="entry name" value="CAAX AMINO TERMINAL PROTEASE FAMILY PROTEIN"/>
    <property type="match status" value="1"/>
</dbReference>
<comment type="caution">
    <text evidence="3">The sequence shown here is derived from an EMBL/GenBank/DDBJ whole genome shotgun (WGS) entry which is preliminary data.</text>
</comment>